<dbReference type="InterPro" id="IPR001611">
    <property type="entry name" value="Leu-rich_rpt"/>
</dbReference>
<dbReference type="SMART" id="SM00369">
    <property type="entry name" value="LRR_TYP"/>
    <property type="match status" value="9"/>
</dbReference>
<evidence type="ECO:0000256" key="2">
    <source>
        <dbReference type="ARBA" id="ARBA00004251"/>
    </source>
</evidence>
<keyword evidence="5" id="KW-0964">Secreted</keyword>
<evidence type="ECO:0000256" key="10">
    <source>
        <dbReference type="ARBA" id="ARBA00022989"/>
    </source>
</evidence>
<keyword evidence="9" id="KW-0677">Repeat</keyword>
<dbReference type="PROSITE" id="PS51450">
    <property type="entry name" value="LRR"/>
    <property type="match status" value="1"/>
</dbReference>
<name>A0A2C9VIX3_MANES</name>
<organism evidence="19">
    <name type="scientific">Manihot esculenta</name>
    <name type="common">Cassava</name>
    <name type="synonym">Jatropha manihot</name>
    <dbReference type="NCBI Taxonomy" id="3983"/>
    <lineage>
        <taxon>Eukaryota</taxon>
        <taxon>Viridiplantae</taxon>
        <taxon>Streptophyta</taxon>
        <taxon>Embryophyta</taxon>
        <taxon>Tracheophyta</taxon>
        <taxon>Spermatophyta</taxon>
        <taxon>Magnoliopsida</taxon>
        <taxon>eudicotyledons</taxon>
        <taxon>Gunneridae</taxon>
        <taxon>Pentapetalae</taxon>
        <taxon>rosids</taxon>
        <taxon>fabids</taxon>
        <taxon>Malpighiales</taxon>
        <taxon>Euphorbiaceae</taxon>
        <taxon>Crotonoideae</taxon>
        <taxon>Manihoteae</taxon>
        <taxon>Manihot</taxon>
    </lineage>
</organism>
<dbReference type="FunFam" id="3.80.10.10:FF:000095">
    <property type="entry name" value="LRR receptor-like serine/threonine-protein kinase GSO1"/>
    <property type="match status" value="1"/>
</dbReference>
<accession>A0A2C9VIX3</accession>
<feature type="chain" id="PRO_5012790610" evidence="16">
    <location>
        <begin position="21"/>
        <end position="757"/>
    </location>
</feature>
<dbReference type="STRING" id="3983.A0A2C9VIX3"/>
<evidence type="ECO:0000256" key="15">
    <source>
        <dbReference type="SAM" id="Phobius"/>
    </source>
</evidence>
<evidence type="ECO:0000256" key="5">
    <source>
        <dbReference type="ARBA" id="ARBA00022512"/>
    </source>
</evidence>
<dbReference type="GO" id="GO:0005886">
    <property type="term" value="C:plasma membrane"/>
    <property type="evidence" value="ECO:0007669"/>
    <property type="project" value="UniProtKB-SubCell"/>
</dbReference>
<dbReference type="Gene3D" id="3.80.10.10">
    <property type="entry name" value="Ribonuclease Inhibitor"/>
    <property type="match status" value="3"/>
</dbReference>
<dbReference type="InterPro" id="IPR055414">
    <property type="entry name" value="LRR_R13L4/SHOC2-like"/>
</dbReference>
<protein>
    <submittedName>
        <fullName evidence="19">Uncharacterized protein</fullName>
    </submittedName>
</protein>
<dbReference type="GO" id="GO:0009653">
    <property type="term" value="P:anatomical structure morphogenesis"/>
    <property type="evidence" value="ECO:0007669"/>
    <property type="project" value="UniProtKB-ARBA"/>
</dbReference>
<dbReference type="Pfam" id="PF23598">
    <property type="entry name" value="LRR_14"/>
    <property type="match status" value="1"/>
</dbReference>
<dbReference type="InterPro" id="IPR032675">
    <property type="entry name" value="LRR_dom_sf"/>
</dbReference>
<evidence type="ECO:0000256" key="8">
    <source>
        <dbReference type="ARBA" id="ARBA00022729"/>
    </source>
</evidence>
<dbReference type="Pfam" id="PF00560">
    <property type="entry name" value="LRR_1"/>
    <property type="match status" value="8"/>
</dbReference>
<dbReference type="EMBL" id="CM004393">
    <property type="protein sequence ID" value="OAY45454.1"/>
    <property type="molecule type" value="Genomic_DNA"/>
</dbReference>
<dbReference type="Pfam" id="PF13855">
    <property type="entry name" value="LRR_8"/>
    <property type="match status" value="1"/>
</dbReference>
<keyword evidence="12" id="KW-0675">Receptor</keyword>
<dbReference type="PRINTS" id="PR00019">
    <property type="entry name" value="LEURICHRPT"/>
</dbReference>
<keyword evidence="11 15" id="KW-0472">Membrane</keyword>
<evidence type="ECO:0000313" key="19">
    <source>
        <dbReference type="EMBL" id="OAY45454.1"/>
    </source>
</evidence>
<reference evidence="19" key="1">
    <citation type="submission" date="2016-02" db="EMBL/GenBank/DDBJ databases">
        <title>WGS assembly of Manihot esculenta.</title>
        <authorList>
            <person name="Bredeson J.V."/>
            <person name="Prochnik S.E."/>
            <person name="Lyons J.B."/>
            <person name="Schmutz J."/>
            <person name="Grimwood J."/>
            <person name="Vrebalov J."/>
            <person name="Bart R.S."/>
            <person name="Amuge T."/>
            <person name="Ferguson M.E."/>
            <person name="Green R."/>
            <person name="Putnam N."/>
            <person name="Stites J."/>
            <person name="Rounsley S."/>
            <person name="Rokhsar D.S."/>
        </authorList>
    </citation>
    <scope>NUCLEOTIDE SEQUENCE [LARGE SCALE GENOMIC DNA]</scope>
    <source>
        <tissue evidence="19">Leaf</tissue>
    </source>
</reference>
<keyword evidence="8 16" id="KW-0732">Signal</keyword>
<evidence type="ECO:0000256" key="4">
    <source>
        <dbReference type="ARBA" id="ARBA00022475"/>
    </source>
</evidence>
<keyword evidence="4" id="KW-1003">Cell membrane</keyword>
<evidence type="ECO:0000256" key="14">
    <source>
        <dbReference type="ARBA" id="ARBA00038043"/>
    </source>
</evidence>
<comment type="similarity">
    <text evidence="3">Belongs to the RLP family.</text>
</comment>
<dbReference type="AlphaFoldDB" id="A0A2C9VIX3"/>
<dbReference type="SUPFAM" id="SSF52047">
    <property type="entry name" value="RNI-like"/>
    <property type="match status" value="1"/>
</dbReference>
<comment type="subcellular location">
    <subcellularLocation>
        <location evidence="2">Cell membrane</location>
        <topology evidence="2">Single-pass type I membrane protein</topology>
    </subcellularLocation>
    <subcellularLocation>
        <location evidence="1">Secreted</location>
        <location evidence="1">Cell wall</location>
    </subcellularLocation>
</comment>
<keyword evidence="7 15" id="KW-0812">Transmembrane</keyword>
<evidence type="ECO:0000256" key="7">
    <source>
        <dbReference type="ARBA" id="ARBA00022692"/>
    </source>
</evidence>
<evidence type="ECO:0000256" key="1">
    <source>
        <dbReference type="ARBA" id="ARBA00004191"/>
    </source>
</evidence>
<dbReference type="FunFam" id="3.80.10.10:FF:001347">
    <property type="entry name" value="LRR receptor-like serine/threonine-protein kinase GSO2"/>
    <property type="match status" value="1"/>
</dbReference>
<evidence type="ECO:0000256" key="16">
    <source>
        <dbReference type="SAM" id="SignalP"/>
    </source>
</evidence>
<keyword evidence="10 15" id="KW-1133">Transmembrane helix</keyword>
<dbReference type="FunFam" id="3.80.10.10:FF:000400">
    <property type="entry name" value="Nuclear pore complex protein NUP107"/>
    <property type="match status" value="1"/>
</dbReference>
<dbReference type="Pfam" id="PF08263">
    <property type="entry name" value="LRRNT_2"/>
    <property type="match status" value="1"/>
</dbReference>
<comment type="similarity">
    <text evidence="14">Belongs to the polygalacturonase-inhibiting protein family.</text>
</comment>
<keyword evidence="5" id="KW-0134">Cell wall</keyword>
<dbReference type="FunFam" id="3.80.10.10:FF:000111">
    <property type="entry name" value="LRR receptor-like serine/threonine-protein kinase ERECTA"/>
    <property type="match status" value="1"/>
</dbReference>
<dbReference type="PANTHER" id="PTHR48063:SF16">
    <property type="entry name" value="LRR RECEPTOR-LIKE SERINE_THREONINE-PROTEIN KINASE GSO1"/>
    <property type="match status" value="1"/>
</dbReference>
<dbReference type="InterPro" id="IPR046956">
    <property type="entry name" value="RLP23-like"/>
</dbReference>
<evidence type="ECO:0000256" key="9">
    <source>
        <dbReference type="ARBA" id="ARBA00022737"/>
    </source>
</evidence>
<dbReference type="InterPro" id="IPR013210">
    <property type="entry name" value="LRR_N_plant-typ"/>
</dbReference>
<evidence type="ECO:0000256" key="11">
    <source>
        <dbReference type="ARBA" id="ARBA00023136"/>
    </source>
</evidence>
<evidence type="ECO:0000256" key="6">
    <source>
        <dbReference type="ARBA" id="ARBA00022614"/>
    </source>
</evidence>
<feature type="domain" description="Leucine-rich repeat-containing N-terminal plant-type" evidence="17">
    <location>
        <begin position="30"/>
        <end position="67"/>
    </location>
</feature>
<dbReference type="SUPFAM" id="SSF52058">
    <property type="entry name" value="L domain-like"/>
    <property type="match status" value="1"/>
</dbReference>
<feature type="signal peptide" evidence="16">
    <location>
        <begin position="1"/>
        <end position="20"/>
    </location>
</feature>
<feature type="transmembrane region" description="Helical" evidence="15">
    <location>
        <begin position="703"/>
        <end position="725"/>
    </location>
</feature>
<keyword evidence="6" id="KW-0433">Leucine-rich repeat</keyword>
<evidence type="ECO:0000259" key="17">
    <source>
        <dbReference type="Pfam" id="PF08263"/>
    </source>
</evidence>
<evidence type="ECO:0000256" key="3">
    <source>
        <dbReference type="ARBA" id="ARBA00009592"/>
    </source>
</evidence>
<dbReference type="PANTHER" id="PTHR48063">
    <property type="entry name" value="LRR RECEPTOR-LIKE KINASE"/>
    <property type="match status" value="1"/>
</dbReference>
<evidence type="ECO:0000256" key="13">
    <source>
        <dbReference type="ARBA" id="ARBA00023180"/>
    </source>
</evidence>
<evidence type="ECO:0000256" key="12">
    <source>
        <dbReference type="ARBA" id="ARBA00023170"/>
    </source>
</evidence>
<sequence>MKTFPFLLLIFLLTGEYVCGGVAQLAQCNAADREALLDFKMGLNDSWNGLSSWQGTNCCQWSGISCDNTTGVVLSVDITPSSELKFLKHLDLSSNDFNGTLPTFLGNMTSLLYLDLSRNDFKGEIPNSLGQLKNLTHLSLCYNSLQGLIPAFTGNLQQLAFLELNSNKLNGTLPDSLGQLSELIHLDVSSNELTGIISEAHFLQLNKLNYLSLSANSLSFNVSSNWVPPFQISGMDMDSCHFGSSFPAWLKSQKEMQYLVISNCSISGSIPNWFWGKSENLVFLNVSFNDLDGQLPNSLNLTLAKMIDFSHNHFQGLVPFILAPNAVLLDLSNNQFSGPMPSNISQMVPALSYLSLSSNQLNGEIPASIGEMKNLEKLDLSRNNLTGSIPSSIGNCPFLQVLDLQNNTFFGGIPTSLGQLSSLLTLRLSKNLFSGEIPSSLQNMSYLQTLDLSNNMLTGRIPPWIGETVFALIILSLRSNNFYGELPPALSNLTSLQILDLAENKFNGSFPASYGNIKAMTHLQNEAQRDLFLRDFYNEYMYAIKNGLELLYTKNLYLLTIMDLSGNNLSGELSSEITKLVGLKVLNLSRNHINGQIPENISELRELLSLDLSSNMLSGPIPQGMSSMSFLGSLNLSNNNLSDRIPYKGHMTTFDASSFAGNSGLCGEPLVLKCPDDDTNNHDDPGDGRKDEADDGNEFIDKWFYLSIGLGFAAGLLLPFLVFSIKRSWGGVYFSFVDATAYRLSNRKMRAATRRRI</sequence>
<dbReference type="GO" id="GO:0099402">
    <property type="term" value="P:plant organ development"/>
    <property type="evidence" value="ECO:0007669"/>
    <property type="project" value="UniProtKB-ARBA"/>
</dbReference>
<proteinExistence type="inferred from homology"/>
<gene>
    <name evidence="19" type="ORF">MANES_07G061900</name>
</gene>
<evidence type="ECO:0000259" key="18">
    <source>
        <dbReference type="Pfam" id="PF23598"/>
    </source>
</evidence>
<dbReference type="InterPro" id="IPR003591">
    <property type="entry name" value="Leu-rich_rpt_typical-subtyp"/>
</dbReference>
<keyword evidence="13" id="KW-0325">Glycoprotein</keyword>
<feature type="domain" description="Disease resistance R13L4/SHOC-2-like LRR" evidence="18">
    <location>
        <begin position="83"/>
        <end position="261"/>
    </location>
</feature>